<dbReference type="OrthoDB" id="265717at2759"/>
<name>A0A8H7ME61_9PLEO</name>
<keyword evidence="1" id="KW-0732">Signal</keyword>
<dbReference type="AlphaFoldDB" id="A0A8H7ME61"/>
<feature type="chain" id="PRO_5034416693" evidence="1">
    <location>
        <begin position="22"/>
        <end position="312"/>
    </location>
</feature>
<evidence type="ECO:0000256" key="1">
    <source>
        <dbReference type="SAM" id="SignalP"/>
    </source>
</evidence>
<dbReference type="EMBL" id="RZGK01000020">
    <property type="protein sequence ID" value="KAF9691555.1"/>
    <property type="molecule type" value="Genomic_DNA"/>
</dbReference>
<gene>
    <name evidence="2" type="ORF">EKO04_010338</name>
</gene>
<reference evidence="2" key="1">
    <citation type="submission" date="2018-12" db="EMBL/GenBank/DDBJ databases">
        <authorList>
            <person name="Syme R.A."/>
            <person name="Farfan-Caceres L."/>
            <person name="Lichtenzveig J."/>
        </authorList>
    </citation>
    <scope>NUCLEOTIDE SEQUENCE</scope>
    <source>
        <strain evidence="2">Al4</strain>
    </source>
</reference>
<reference evidence="2" key="2">
    <citation type="submission" date="2020-09" db="EMBL/GenBank/DDBJ databases">
        <title>Reference genome assembly for Australian Ascochyta lentis isolate Al4.</title>
        <authorList>
            <person name="Lee R.C."/>
            <person name="Farfan-Caceres L.M."/>
            <person name="Debler J.W."/>
            <person name="Williams A.H."/>
            <person name="Henares B.M."/>
        </authorList>
    </citation>
    <scope>NUCLEOTIDE SEQUENCE</scope>
    <source>
        <strain evidence="2">Al4</strain>
    </source>
</reference>
<dbReference type="Proteomes" id="UP000651452">
    <property type="component" value="Unassembled WGS sequence"/>
</dbReference>
<comment type="caution">
    <text evidence="2">The sequence shown here is derived from an EMBL/GenBank/DDBJ whole genome shotgun (WGS) entry which is preliminary data.</text>
</comment>
<proteinExistence type="predicted"/>
<protein>
    <submittedName>
        <fullName evidence="2">Uncharacterized protein</fullName>
    </submittedName>
</protein>
<sequence length="312" mass="33191">MAVRLLYSSLAIAGLLVRCNAQCPNTVAAENPNLRTMSTNNTWFIVPVPKEKVIQALNERFIFNSFFEKLTLLDLPSSLNFSEGMHPVLATNGYSADIRMSALQISGPLLISSTIIPFVSYKGGKTPLSAPLNGYIGGEDKDTLDKLRLAGIVPAAVSTLVGGTPLRLGDFLPANAAYQSNGADLFSANSKWTILPNFLSGPGVYAEAVDVAFVTAPKPRYSIEVLNGIIDQPLLLNGIMTGKCQQNSHFLNENTAQVQFRSGNVTLGPAASGAGITSGTLQNKYPDVHGFSACAQLVGYTARKCEDFEGAA</sequence>
<accession>A0A8H7ME61</accession>
<evidence type="ECO:0000313" key="2">
    <source>
        <dbReference type="EMBL" id="KAF9691555.1"/>
    </source>
</evidence>
<organism evidence="2 3">
    <name type="scientific">Ascochyta lentis</name>
    <dbReference type="NCBI Taxonomy" id="205686"/>
    <lineage>
        <taxon>Eukaryota</taxon>
        <taxon>Fungi</taxon>
        <taxon>Dikarya</taxon>
        <taxon>Ascomycota</taxon>
        <taxon>Pezizomycotina</taxon>
        <taxon>Dothideomycetes</taxon>
        <taxon>Pleosporomycetidae</taxon>
        <taxon>Pleosporales</taxon>
        <taxon>Pleosporineae</taxon>
        <taxon>Didymellaceae</taxon>
        <taxon>Ascochyta</taxon>
    </lineage>
</organism>
<keyword evidence="3" id="KW-1185">Reference proteome</keyword>
<feature type="signal peptide" evidence="1">
    <location>
        <begin position="1"/>
        <end position="21"/>
    </location>
</feature>
<evidence type="ECO:0000313" key="3">
    <source>
        <dbReference type="Proteomes" id="UP000651452"/>
    </source>
</evidence>